<comment type="caution">
    <text evidence="5">The sequence shown here is derived from an EMBL/GenBank/DDBJ whole genome shotgun (WGS) entry which is preliminary data.</text>
</comment>
<dbReference type="RefSeq" id="WP_188941298.1">
    <property type="nucleotide sequence ID" value="NZ_BMNA01000003.1"/>
</dbReference>
<dbReference type="EMBL" id="BMNA01000003">
    <property type="protein sequence ID" value="GGL99586.1"/>
    <property type="molecule type" value="Genomic_DNA"/>
</dbReference>
<evidence type="ECO:0000256" key="1">
    <source>
        <dbReference type="ARBA" id="ARBA00022676"/>
    </source>
</evidence>
<dbReference type="Gene3D" id="3.40.50.2000">
    <property type="entry name" value="Glycogen Phosphorylase B"/>
    <property type="match status" value="2"/>
</dbReference>
<dbReference type="CDD" id="cd03801">
    <property type="entry name" value="GT4_PimA-like"/>
    <property type="match status" value="1"/>
</dbReference>
<dbReference type="PANTHER" id="PTHR45947:SF13">
    <property type="entry name" value="TRANSFERASE"/>
    <property type="match status" value="1"/>
</dbReference>
<evidence type="ECO:0008006" key="7">
    <source>
        <dbReference type="Google" id="ProtNLM"/>
    </source>
</evidence>
<dbReference type="AlphaFoldDB" id="A0A917SUQ1"/>
<dbReference type="Pfam" id="PF00534">
    <property type="entry name" value="Glycos_transf_1"/>
    <property type="match status" value="1"/>
</dbReference>
<dbReference type="GO" id="GO:1901137">
    <property type="term" value="P:carbohydrate derivative biosynthetic process"/>
    <property type="evidence" value="ECO:0007669"/>
    <property type="project" value="UniProtKB-ARBA"/>
</dbReference>
<keyword evidence="2" id="KW-0808">Transferase</keyword>
<organism evidence="5 6">
    <name type="scientific">Nakamurella endophytica</name>
    <dbReference type="NCBI Taxonomy" id="1748367"/>
    <lineage>
        <taxon>Bacteria</taxon>
        <taxon>Bacillati</taxon>
        <taxon>Actinomycetota</taxon>
        <taxon>Actinomycetes</taxon>
        <taxon>Nakamurellales</taxon>
        <taxon>Nakamurellaceae</taxon>
        <taxon>Nakamurella</taxon>
    </lineage>
</organism>
<gene>
    <name evidence="5" type="ORF">GCM10011594_19430</name>
</gene>
<evidence type="ECO:0000259" key="4">
    <source>
        <dbReference type="Pfam" id="PF13439"/>
    </source>
</evidence>
<name>A0A917SUQ1_9ACTN</name>
<keyword evidence="6" id="KW-1185">Reference proteome</keyword>
<dbReference type="InterPro" id="IPR001296">
    <property type="entry name" value="Glyco_trans_1"/>
</dbReference>
<dbReference type="InterPro" id="IPR050194">
    <property type="entry name" value="Glycosyltransferase_grp1"/>
</dbReference>
<keyword evidence="1" id="KW-0328">Glycosyltransferase</keyword>
<feature type="domain" description="Glycosyltransferase subfamily 4-like N-terminal" evidence="4">
    <location>
        <begin position="32"/>
        <end position="199"/>
    </location>
</feature>
<dbReference type="SUPFAM" id="SSF53756">
    <property type="entry name" value="UDP-Glycosyltransferase/glycogen phosphorylase"/>
    <property type="match status" value="1"/>
</dbReference>
<proteinExistence type="predicted"/>
<accession>A0A917SUQ1</accession>
<evidence type="ECO:0000313" key="5">
    <source>
        <dbReference type="EMBL" id="GGL99586.1"/>
    </source>
</evidence>
<dbReference type="PANTHER" id="PTHR45947">
    <property type="entry name" value="SULFOQUINOVOSYL TRANSFERASE SQD2"/>
    <property type="match status" value="1"/>
</dbReference>
<dbReference type="GO" id="GO:0016757">
    <property type="term" value="F:glycosyltransferase activity"/>
    <property type="evidence" value="ECO:0007669"/>
    <property type="project" value="UniProtKB-KW"/>
</dbReference>
<evidence type="ECO:0000313" key="6">
    <source>
        <dbReference type="Proteomes" id="UP000655208"/>
    </source>
</evidence>
<reference evidence="5" key="1">
    <citation type="journal article" date="2014" name="Int. J. Syst. Evol. Microbiol.">
        <title>Complete genome sequence of Corynebacterium casei LMG S-19264T (=DSM 44701T), isolated from a smear-ripened cheese.</title>
        <authorList>
            <consortium name="US DOE Joint Genome Institute (JGI-PGF)"/>
            <person name="Walter F."/>
            <person name="Albersmeier A."/>
            <person name="Kalinowski J."/>
            <person name="Ruckert C."/>
        </authorList>
    </citation>
    <scope>NUCLEOTIDE SEQUENCE</scope>
    <source>
        <strain evidence="5">CGMCC 4.7308</strain>
    </source>
</reference>
<evidence type="ECO:0000259" key="3">
    <source>
        <dbReference type="Pfam" id="PF00534"/>
    </source>
</evidence>
<dbReference type="InterPro" id="IPR028098">
    <property type="entry name" value="Glyco_trans_4-like_N"/>
</dbReference>
<protein>
    <recommendedName>
        <fullName evidence="7">Glycosyltransferase family 1 protein</fullName>
    </recommendedName>
</protein>
<reference evidence="5" key="2">
    <citation type="submission" date="2020-09" db="EMBL/GenBank/DDBJ databases">
        <authorList>
            <person name="Sun Q."/>
            <person name="Zhou Y."/>
        </authorList>
    </citation>
    <scope>NUCLEOTIDE SEQUENCE</scope>
    <source>
        <strain evidence="5">CGMCC 4.7308</strain>
    </source>
</reference>
<dbReference type="Pfam" id="PF13439">
    <property type="entry name" value="Glyco_transf_4"/>
    <property type="match status" value="1"/>
</dbReference>
<dbReference type="Proteomes" id="UP000655208">
    <property type="component" value="Unassembled WGS sequence"/>
</dbReference>
<evidence type="ECO:0000256" key="2">
    <source>
        <dbReference type="ARBA" id="ARBA00022679"/>
    </source>
</evidence>
<sequence length="407" mass="43031">MTDLHVLRLTSVFEPDTKDADEVEAQARFDPIGGTQNHTANLTRAMDARGVRQTVLTSRLGGPVTDTVLGHRARIRRVGLPIRRFRQLWALAAAATALRAPAVDLVHAHQGEDLATLPLAVFAARRHRCPLVVTLHCSVHRTVPTAGLKLSLLRWLGGPLETACLRAADAVIALTPASARAQGGLQARTSVIPSGVESEHYPALPSPLLADVPHPVVLYLGRLARQKSVPTLVEAFGLLRQPASLAVIGDGPDAHAVDEAVHRLPSDARVRVHRSGFRPHDEVPALLAAADVLVLPSVYEEMGSVLVEALQAGVPVVASRVGGVPAVVDDGVTGLLVPPSDPAALAAALDRLLADPDERAAMRAASLARAAGYDWHSLAERVAEVYDAALTARRSRSDNRAASPGTV</sequence>
<feature type="domain" description="Glycosyl transferase family 1" evidence="3">
    <location>
        <begin position="212"/>
        <end position="365"/>
    </location>
</feature>